<dbReference type="GO" id="GO:0097510">
    <property type="term" value="P:base-excision repair, AP site formation via deaminated base removal"/>
    <property type="evidence" value="ECO:0007669"/>
    <property type="project" value="TreeGrafter"/>
</dbReference>
<comment type="similarity">
    <text evidence="1">Belongs to the uracil-DNA glycosylase (UDG) superfamily. UNG family.</text>
</comment>
<dbReference type="InterPro" id="IPR036895">
    <property type="entry name" value="Uracil-DNA_glycosylase-like_sf"/>
</dbReference>
<dbReference type="Gene3D" id="3.40.470.10">
    <property type="entry name" value="Uracil-DNA glycosylase-like domain"/>
    <property type="match status" value="1"/>
</dbReference>
<gene>
    <name evidence="6" type="ORF">UFOPK1581_00347</name>
</gene>
<keyword evidence="3" id="KW-0378">Hydrolase</keyword>
<dbReference type="PANTHER" id="PTHR11264:SF0">
    <property type="entry name" value="URACIL-DNA GLYCOSYLASE"/>
    <property type="match status" value="1"/>
</dbReference>
<accession>A0A6J6CTL0</accession>
<feature type="domain" description="Uracil-DNA glycosylase-like" evidence="5">
    <location>
        <begin position="45"/>
        <end position="202"/>
    </location>
</feature>
<dbReference type="AlphaFoldDB" id="A0A6J6CTL0"/>
<dbReference type="NCBIfam" id="NF003588">
    <property type="entry name" value="PRK05254.1-1"/>
    <property type="match status" value="1"/>
</dbReference>
<dbReference type="InterPro" id="IPR018085">
    <property type="entry name" value="Ura-DNA_Glyclase_AS"/>
</dbReference>
<evidence type="ECO:0000259" key="5">
    <source>
        <dbReference type="SMART" id="SM00986"/>
    </source>
</evidence>
<dbReference type="InterPro" id="IPR005122">
    <property type="entry name" value="Uracil-DNA_glycosylase-like"/>
</dbReference>
<evidence type="ECO:0000313" key="6">
    <source>
        <dbReference type="EMBL" id="CAB4553749.1"/>
    </source>
</evidence>
<keyword evidence="4" id="KW-0234">DNA repair</keyword>
<dbReference type="GO" id="GO:0004844">
    <property type="term" value="F:uracil DNA N-glycosylase activity"/>
    <property type="evidence" value="ECO:0007669"/>
    <property type="project" value="InterPro"/>
</dbReference>
<dbReference type="EMBL" id="CAEZTB010000041">
    <property type="protein sequence ID" value="CAB4553749.1"/>
    <property type="molecule type" value="Genomic_DNA"/>
</dbReference>
<dbReference type="InterPro" id="IPR002043">
    <property type="entry name" value="UDG_fam1"/>
</dbReference>
<reference evidence="6" key="1">
    <citation type="submission" date="2020-05" db="EMBL/GenBank/DDBJ databases">
        <authorList>
            <person name="Chiriac C."/>
            <person name="Salcher M."/>
            <person name="Ghai R."/>
            <person name="Kavagutti S V."/>
        </authorList>
    </citation>
    <scope>NUCLEOTIDE SEQUENCE</scope>
</reference>
<dbReference type="SMART" id="SM00986">
    <property type="entry name" value="UDG"/>
    <property type="match status" value="1"/>
</dbReference>
<protein>
    <submittedName>
        <fullName evidence="6">Unannotated protein</fullName>
    </submittedName>
</protein>
<dbReference type="PROSITE" id="PS00130">
    <property type="entry name" value="U_DNA_GLYCOSYLASE"/>
    <property type="match status" value="1"/>
</dbReference>
<evidence type="ECO:0000256" key="1">
    <source>
        <dbReference type="ARBA" id="ARBA00008184"/>
    </source>
</evidence>
<keyword evidence="2" id="KW-0227">DNA damage</keyword>
<evidence type="ECO:0000256" key="3">
    <source>
        <dbReference type="ARBA" id="ARBA00022801"/>
    </source>
</evidence>
<dbReference type="SUPFAM" id="SSF52141">
    <property type="entry name" value="Uracil-DNA glycosylase-like"/>
    <property type="match status" value="1"/>
</dbReference>
<dbReference type="CDD" id="cd10027">
    <property type="entry name" value="UDG-F1-like"/>
    <property type="match status" value="1"/>
</dbReference>
<evidence type="ECO:0000256" key="4">
    <source>
        <dbReference type="ARBA" id="ARBA00023204"/>
    </source>
</evidence>
<name>A0A6J6CTL0_9ZZZZ</name>
<dbReference type="NCBIfam" id="NF003592">
    <property type="entry name" value="PRK05254.1-5"/>
    <property type="match status" value="1"/>
</dbReference>
<organism evidence="6">
    <name type="scientific">freshwater metagenome</name>
    <dbReference type="NCBI Taxonomy" id="449393"/>
    <lineage>
        <taxon>unclassified sequences</taxon>
        <taxon>metagenomes</taxon>
        <taxon>ecological metagenomes</taxon>
    </lineage>
</organism>
<proteinExistence type="inferred from homology"/>
<dbReference type="PANTHER" id="PTHR11264">
    <property type="entry name" value="URACIL-DNA GLYCOSYLASE"/>
    <property type="match status" value="1"/>
</dbReference>
<evidence type="ECO:0000256" key="2">
    <source>
        <dbReference type="ARBA" id="ARBA00022763"/>
    </source>
</evidence>
<dbReference type="Pfam" id="PF03167">
    <property type="entry name" value="UDG"/>
    <property type="match status" value="1"/>
</dbReference>
<sequence length="214" mass="23564">MFFESMDHSWQLLLGPSRDLLDRIENQVSRISNLTPNRGQVMRAFEIPVEEVRVLLLGQDPYPTDGMACGLAFANTPGTKTPQSLRNLMKELESDLPGVSATADLAKWGNQGVMLLNSALTTEVGSSGTHQNLWREFIEEVITALDQARNGKLVCLSLGLEAKKLAGLIHFGEVVYAPHPSPLSAHRGFFGSRIYSRVNQALSDQGQEPIDWSC</sequence>
<dbReference type="SMART" id="SM00987">
    <property type="entry name" value="UreE_C"/>
    <property type="match status" value="1"/>
</dbReference>